<evidence type="ECO:0000313" key="2">
    <source>
        <dbReference type="Proteomes" id="UP000037696"/>
    </source>
</evidence>
<name>A0A0M8NU31_9EURO</name>
<accession>A0A0M8NU31</accession>
<organism evidence="1 2">
    <name type="scientific">Penicillium nordicum</name>
    <dbReference type="NCBI Taxonomy" id="229535"/>
    <lineage>
        <taxon>Eukaryota</taxon>
        <taxon>Fungi</taxon>
        <taxon>Dikarya</taxon>
        <taxon>Ascomycota</taxon>
        <taxon>Pezizomycotina</taxon>
        <taxon>Eurotiomycetes</taxon>
        <taxon>Eurotiomycetidae</taxon>
        <taxon>Eurotiales</taxon>
        <taxon>Aspergillaceae</taxon>
        <taxon>Penicillium</taxon>
    </lineage>
</organism>
<proteinExistence type="predicted"/>
<dbReference type="Proteomes" id="UP000037696">
    <property type="component" value="Unassembled WGS sequence"/>
</dbReference>
<reference evidence="1 2" key="1">
    <citation type="submission" date="2015-08" db="EMBL/GenBank/DDBJ databases">
        <title>Genome sequencing of Penicillium nordicum.</title>
        <authorList>
            <person name="Nguyen H.D."/>
            <person name="Seifert K.A."/>
        </authorList>
    </citation>
    <scope>NUCLEOTIDE SEQUENCE [LARGE SCALE GENOMIC DNA]</scope>
    <source>
        <strain evidence="1 2">DAOMC 185683</strain>
    </source>
</reference>
<dbReference type="AlphaFoldDB" id="A0A0M8NU31"/>
<dbReference type="EMBL" id="LHQQ01000332">
    <property type="protein sequence ID" value="KOS37297.1"/>
    <property type="molecule type" value="Genomic_DNA"/>
</dbReference>
<protein>
    <submittedName>
        <fullName evidence="1">Uncharacterized protein</fullName>
    </submittedName>
</protein>
<sequence>MGKDGDGDGDGWKDEKEKRMGATMPNWACLLNLFGKEFNVCTDPLFAEIQHYINHLCFSRLMHSFIQRLGS</sequence>
<keyword evidence="2" id="KW-1185">Reference proteome</keyword>
<comment type="caution">
    <text evidence="1">The sequence shown here is derived from an EMBL/GenBank/DDBJ whole genome shotgun (WGS) entry which is preliminary data.</text>
</comment>
<evidence type="ECO:0000313" key="1">
    <source>
        <dbReference type="EMBL" id="KOS37297.1"/>
    </source>
</evidence>
<gene>
    <name evidence="1" type="ORF">ACN38_g11915</name>
</gene>